<keyword evidence="5" id="KW-0378">Hydrolase</keyword>
<dbReference type="PANTHER" id="PTHR12147:SF56">
    <property type="entry name" value="AMINOPEPTIDASE YDR415C-RELATED"/>
    <property type="match status" value="1"/>
</dbReference>
<dbReference type="SUPFAM" id="SSF52025">
    <property type="entry name" value="PA domain"/>
    <property type="match status" value="1"/>
</dbReference>
<keyword evidence="10" id="KW-1185">Reference proteome</keyword>
<reference evidence="9 10" key="1">
    <citation type="submission" date="2016-10" db="EMBL/GenBank/DDBJ databases">
        <authorList>
            <person name="de Groot N.N."/>
        </authorList>
    </citation>
    <scope>NUCLEOTIDE SEQUENCE [LARGE SCALE GENOMIC DNA]</scope>
    <source>
        <strain evidence="9 10">DSM 25186</strain>
    </source>
</reference>
<dbReference type="InterPro" id="IPR046450">
    <property type="entry name" value="PA_dom_sf"/>
</dbReference>
<feature type="domain" description="Peptidase M28" evidence="8">
    <location>
        <begin position="309"/>
        <end position="523"/>
    </location>
</feature>
<dbReference type="FunFam" id="3.40.630.10:FF:000088">
    <property type="entry name" value="Peptidase M20"/>
    <property type="match status" value="1"/>
</dbReference>
<dbReference type="PANTHER" id="PTHR12147">
    <property type="entry name" value="METALLOPEPTIDASE M28 FAMILY MEMBER"/>
    <property type="match status" value="1"/>
</dbReference>
<name>A0A1G9LR95_9BACT</name>
<dbReference type="GO" id="GO:0008235">
    <property type="term" value="F:metalloexopeptidase activity"/>
    <property type="evidence" value="ECO:0007669"/>
    <property type="project" value="InterPro"/>
</dbReference>
<evidence type="ECO:0000313" key="9">
    <source>
        <dbReference type="EMBL" id="SDL64271.1"/>
    </source>
</evidence>
<dbReference type="GO" id="GO:0004180">
    <property type="term" value="F:carboxypeptidase activity"/>
    <property type="evidence" value="ECO:0007669"/>
    <property type="project" value="UniProtKB-KW"/>
</dbReference>
<dbReference type="CDD" id="cd05660">
    <property type="entry name" value="M28_like_PA"/>
    <property type="match status" value="1"/>
</dbReference>
<evidence type="ECO:0000313" key="10">
    <source>
        <dbReference type="Proteomes" id="UP000198510"/>
    </source>
</evidence>
<dbReference type="GO" id="GO:0004177">
    <property type="term" value="F:aminopeptidase activity"/>
    <property type="evidence" value="ECO:0007669"/>
    <property type="project" value="UniProtKB-KW"/>
</dbReference>
<dbReference type="OrthoDB" id="844214at2"/>
<keyword evidence="2" id="KW-0645">Protease</keyword>
<dbReference type="SUPFAM" id="SSF53187">
    <property type="entry name" value="Zn-dependent exopeptidases"/>
    <property type="match status" value="1"/>
</dbReference>
<dbReference type="Pfam" id="PF04389">
    <property type="entry name" value="Peptidase_M28"/>
    <property type="match status" value="1"/>
</dbReference>
<evidence type="ECO:0000256" key="6">
    <source>
        <dbReference type="ARBA" id="ARBA00022833"/>
    </source>
</evidence>
<dbReference type="Gene3D" id="3.40.630.10">
    <property type="entry name" value="Zn peptidases"/>
    <property type="match status" value="2"/>
</dbReference>
<keyword evidence="4 7" id="KW-0732">Signal</keyword>
<evidence type="ECO:0000256" key="2">
    <source>
        <dbReference type="ARBA" id="ARBA00022670"/>
    </source>
</evidence>
<dbReference type="Gene3D" id="3.50.30.30">
    <property type="match status" value="1"/>
</dbReference>
<feature type="signal peptide" evidence="7">
    <location>
        <begin position="1"/>
        <end position="18"/>
    </location>
</feature>
<dbReference type="Proteomes" id="UP000198510">
    <property type="component" value="Unassembled WGS sequence"/>
</dbReference>
<dbReference type="GO" id="GO:0046872">
    <property type="term" value="F:metal ion binding"/>
    <property type="evidence" value="ECO:0007669"/>
    <property type="project" value="UniProtKB-KW"/>
</dbReference>
<dbReference type="EMBL" id="FNFO01000007">
    <property type="protein sequence ID" value="SDL64271.1"/>
    <property type="molecule type" value="Genomic_DNA"/>
</dbReference>
<sequence>MKNFALLALLLACGSACTPTETTSDTETPLDSALTSITHDDLMRHLRVLASDSFEGRGVATPAETLTVDYLTNQFRQLGLKPGNPDGSYVQKVPLMGFTAEDVKASFQGKGKTLTFQYPDQFMGVSHLNQEDVAVQHSEVVFVGYGVDAPEYEWDDYKGMDMTGKTLLMLINDPAVPLEGDTSQLDSTVFRGKAMTYYGRWTYKYEIAAEKGAAAAIIIHETGPAGYPYEVVSGSWGGENFDVQNDPNPKVQVEAWVPYAQAQELVALAGQNLAQLKQAALKRDFQPVPLGVQANLSLHNNLRFVDSHNVVAKLEGSELPDEYVIYTAHWDHLGRDPELEGDQIYNGALDNATGTAGLLELADAYTKLPTPPKRSVLFLAVTAEEKGLLGSKYYATHPLYPLNKTLANLNMDGLNPWGRTRDLVIVGQGNSTLDDTLMKALQQQDRVVVPEDSPEKGYFYRSDHFEFAKEGVPALYTDNGIDYRDQPADYGRQRQAAYVEQDYHKLSDEIKPDWNFAGGVEDLQLLFRVGYDVANGTTYPSWKPGTEFRAKREQMLRQL</sequence>
<dbReference type="RefSeq" id="WP_089684460.1">
    <property type="nucleotide sequence ID" value="NZ_FNFO01000007.1"/>
</dbReference>
<dbReference type="STRING" id="1075417.SAMN05421823_107138"/>
<evidence type="ECO:0000256" key="5">
    <source>
        <dbReference type="ARBA" id="ARBA00022801"/>
    </source>
</evidence>
<gene>
    <name evidence="9" type="ORF">SAMN05421823_107138</name>
</gene>
<evidence type="ECO:0000256" key="4">
    <source>
        <dbReference type="ARBA" id="ARBA00022729"/>
    </source>
</evidence>
<evidence type="ECO:0000256" key="3">
    <source>
        <dbReference type="ARBA" id="ARBA00022723"/>
    </source>
</evidence>
<evidence type="ECO:0000256" key="1">
    <source>
        <dbReference type="ARBA" id="ARBA00022438"/>
    </source>
</evidence>
<dbReference type="GO" id="GO:0006508">
    <property type="term" value="P:proteolysis"/>
    <property type="evidence" value="ECO:0007669"/>
    <property type="project" value="UniProtKB-KW"/>
</dbReference>
<evidence type="ECO:0000259" key="8">
    <source>
        <dbReference type="Pfam" id="PF04389"/>
    </source>
</evidence>
<evidence type="ECO:0000256" key="7">
    <source>
        <dbReference type="SAM" id="SignalP"/>
    </source>
</evidence>
<keyword evidence="6" id="KW-0862">Zinc</keyword>
<dbReference type="AlphaFoldDB" id="A0A1G9LR95"/>
<accession>A0A1G9LR95</accession>
<keyword evidence="9" id="KW-0121">Carboxypeptidase</keyword>
<keyword evidence="3" id="KW-0479">Metal-binding</keyword>
<feature type="chain" id="PRO_5011718872" evidence="7">
    <location>
        <begin position="19"/>
        <end position="559"/>
    </location>
</feature>
<keyword evidence="1" id="KW-0031">Aminopeptidase</keyword>
<dbReference type="InterPro" id="IPR045175">
    <property type="entry name" value="M28_fam"/>
</dbReference>
<dbReference type="InterPro" id="IPR007484">
    <property type="entry name" value="Peptidase_M28"/>
</dbReference>
<proteinExistence type="predicted"/>
<protein>
    <submittedName>
        <fullName evidence="9">Zn-dependent amino-or carboxypeptidase, M28 family</fullName>
    </submittedName>
</protein>
<organism evidence="9 10">
    <name type="scientific">Catalinimonas alkaloidigena</name>
    <dbReference type="NCBI Taxonomy" id="1075417"/>
    <lineage>
        <taxon>Bacteria</taxon>
        <taxon>Pseudomonadati</taxon>
        <taxon>Bacteroidota</taxon>
        <taxon>Cytophagia</taxon>
        <taxon>Cytophagales</taxon>
        <taxon>Catalimonadaceae</taxon>
        <taxon>Catalinimonas</taxon>
    </lineage>
</organism>